<sequence>MELRSRDLITTDSAHHCFETLFRQPAHLRQSALKRDRLIHGTTVANLELGGGQKTICDGESRRRWKSVLQTKGRGSFPSIFGIFLCIQLGKSKQTDNVGRGVTIEATTPLRTGGGGEKNDVALHQCGGVIRNAGSSIKSYIQAKRDSSNRRVWNSVVMNNELIHRLAPLRTADESFV</sequence>
<evidence type="ECO:0000313" key="2">
    <source>
        <dbReference type="Proteomes" id="UP000179920"/>
    </source>
</evidence>
<protein>
    <submittedName>
        <fullName evidence="1">Uncharacterized protein</fullName>
    </submittedName>
</protein>
<dbReference type="EMBL" id="LT558126">
    <property type="protein sequence ID" value="SAM83438.1"/>
    <property type="molecule type" value="Genomic_DNA"/>
</dbReference>
<gene>
    <name evidence="1" type="ORF">UBRO_05460</name>
</gene>
<proteinExistence type="predicted"/>
<dbReference type="Proteomes" id="UP000179920">
    <property type="component" value="Chromosome X"/>
</dbReference>
<organism evidence="1 2">
    <name type="scientific">Ustilago bromivora</name>
    <dbReference type="NCBI Taxonomy" id="307758"/>
    <lineage>
        <taxon>Eukaryota</taxon>
        <taxon>Fungi</taxon>
        <taxon>Dikarya</taxon>
        <taxon>Basidiomycota</taxon>
        <taxon>Ustilaginomycotina</taxon>
        <taxon>Ustilaginomycetes</taxon>
        <taxon>Ustilaginales</taxon>
        <taxon>Ustilaginaceae</taxon>
        <taxon>Ustilago</taxon>
    </lineage>
</organism>
<dbReference type="OrthoDB" id="10514131at2759"/>
<accession>A0A1K0H9T1</accession>
<dbReference type="AlphaFoldDB" id="A0A1K0H9T1"/>
<evidence type="ECO:0000313" key="1">
    <source>
        <dbReference type="EMBL" id="SAM83438.1"/>
    </source>
</evidence>
<name>A0A1K0H9T1_9BASI</name>
<reference evidence="2" key="1">
    <citation type="submission" date="2016-04" db="EMBL/GenBank/DDBJ databases">
        <authorList>
            <person name="Guldener U."/>
            <person name="Guldener U."/>
        </authorList>
    </citation>
    <scope>NUCLEOTIDE SEQUENCE [LARGE SCALE GENOMIC DNA]</scope>
    <source>
        <strain evidence="2">UB2112</strain>
    </source>
</reference>